<evidence type="ECO:0008006" key="4">
    <source>
        <dbReference type="Google" id="ProtNLM"/>
    </source>
</evidence>
<feature type="chain" id="PRO_5012990315" description="Lipoprotein" evidence="1">
    <location>
        <begin position="25"/>
        <end position="150"/>
    </location>
</feature>
<dbReference type="RefSeq" id="WP_097057223.1">
    <property type="nucleotide sequence ID" value="NZ_OCMF01000005.1"/>
</dbReference>
<reference evidence="3" key="1">
    <citation type="submission" date="2017-09" db="EMBL/GenBank/DDBJ databases">
        <authorList>
            <person name="Varghese N."/>
            <person name="Submissions S."/>
        </authorList>
    </citation>
    <scope>NUCLEOTIDE SEQUENCE [LARGE SCALE GENOMIC DNA]</scope>
    <source>
        <strain evidence="3">CGMCC 1.12641</strain>
    </source>
</reference>
<organism evidence="2 3">
    <name type="scientific">Salinimicrobium sediminis</name>
    <dbReference type="NCBI Taxonomy" id="1343891"/>
    <lineage>
        <taxon>Bacteria</taxon>
        <taxon>Pseudomonadati</taxon>
        <taxon>Bacteroidota</taxon>
        <taxon>Flavobacteriia</taxon>
        <taxon>Flavobacteriales</taxon>
        <taxon>Flavobacteriaceae</taxon>
        <taxon>Salinimicrobium</taxon>
    </lineage>
</organism>
<protein>
    <recommendedName>
        <fullName evidence="4">Lipoprotein</fullName>
    </recommendedName>
</protein>
<accession>A0A285X9I5</accession>
<dbReference type="AlphaFoldDB" id="A0A285X9I5"/>
<proteinExistence type="predicted"/>
<evidence type="ECO:0000313" key="2">
    <source>
        <dbReference type="EMBL" id="SOC81444.1"/>
    </source>
</evidence>
<dbReference type="Proteomes" id="UP000219193">
    <property type="component" value="Unassembled WGS sequence"/>
</dbReference>
<sequence>MRIFFLFIITAVVFSSCSTQSADADGKVGSDIKVILQEEISEEGSKLVIRSETFEIFSCYNFSIVTQQQFRNNEITITYSGIVKPELCLTALGPAQSLELFGLKNGIYKIVFVNDGVKNEGELTVDDEKYVLEIEDPKNVFVETGVLNRS</sequence>
<keyword evidence="1" id="KW-0732">Signal</keyword>
<dbReference type="OrthoDB" id="1428799at2"/>
<dbReference type="PROSITE" id="PS51257">
    <property type="entry name" value="PROKAR_LIPOPROTEIN"/>
    <property type="match status" value="1"/>
</dbReference>
<dbReference type="EMBL" id="OCMF01000005">
    <property type="protein sequence ID" value="SOC81444.1"/>
    <property type="molecule type" value="Genomic_DNA"/>
</dbReference>
<name>A0A285X9I5_9FLAO</name>
<evidence type="ECO:0000313" key="3">
    <source>
        <dbReference type="Proteomes" id="UP000219193"/>
    </source>
</evidence>
<feature type="signal peptide" evidence="1">
    <location>
        <begin position="1"/>
        <end position="24"/>
    </location>
</feature>
<keyword evidence="3" id="KW-1185">Reference proteome</keyword>
<evidence type="ECO:0000256" key="1">
    <source>
        <dbReference type="SAM" id="SignalP"/>
    </source>
</evidence>
<gene>
    <name evidence="2" type="ORF">SAMN06296241_3020</name>
</gene>